<dbReference type="KEGG" id="nha:Nham_4266"/>
<dbReference type="HOGENOM" id="CLU_1813786_0_0_5"/>
<protein>
    <submittedName>
        <fullName evidence="2">Uncharacterized protein</fullName>
    </submittedName>
</protein>
<feature type="compositionally biased region" description="Basic and acidic residues" evidence="1">
    <location>
        <begin position="131"/>
        <end position="142"/>
    </location>
</feature>
<gene>
    <name evidence="2" type="ordered locus">Nham_4266</name>
</gene>
<dbReference type="Proteomes" id="UP000001953">
    <property type="component" value="Plasmid 1"/>
</dbReference>
<name>Q1QFX5_NITHX</name>
<dbReference type="EMBL" id="CP000320">
    <property type="protein sequence ID" value="ABE64872.1"/>
    <property type="molecule type" value="Genomic_DNA"/>
</dbReference>
<keyword evidence="2" id="KW-0614">Plasmid</keyword>
<accession>Q1QFX5</accession>
<evidence type="ECO:0000313" key="3">
    <source>
        <dbReference type="Proteomes" id="UP000001953"/>
    </source>
</evidence>
<proteinExistence type="predicted"/>
<evidence type="ECO:0000256" key="1">
    <source>
        <dbReference type="SAM" id="MobiDB-lite"/>
    </source>
</evidence>
<reference evidence="3" key="1">
    <citation type="submission" date="2006-03" db="EMBL/GenBank/DDBJ databases">
        <title>Complete sequence of plasmid 1 of Nitrobacter hamburgensis X14.</title>
        <authorList>
            <consortium name="US DOE Joint Genome Institute"/>
            <person name="Copeland A."/>
            <person name="Lucas S."/>
            <person name="Lapidus A."/>
            <person name="Barry K."/>
            <person name="Detter J.C."/>
            <person name="Glavina del Rio T."/>
            <person name="Hammon N."/>
            <person name="Israni S."/>
            <person name="Dalin E."/>
            <person name="Tice H."/>
            <person name="Pitluck S."/>
            <person name="Chain P."/>
            <person name="Malfatti S."/>
            <person name="Shin M."/>
            <person name="Vergez L."/>
            <person name="Schmutz J."/>
            <person name="Larimer F."/>
            <person name="Land M."/>
            <person name="Hauser L."/>
            <person name="Kyrpides N."/>
            <person name="Ivanova N."/>
            <person name="Ward B."/>
            <person name="Arp D."/>
            <person name="Klotz M."/>
            <person name="Stein L."/>
            <person name="O'Mullan G."/>
            <person name="Starkenburg S."/>
            <person name="Sayavedra L."/>
            <person name="Poret-Peterson A.T."/>
            <person name="Gentry M.E."/>
            <person name="Bruce D."/>
            <person name="Richardson P."/>
        </authorList>
    </citation>
    <scope>NUCLEOTIDE SEQUENCE [LARGE SCALE GENOMIC DNA]</scope>
    <source>
        <strain evidence="3">DSM 10229 / NCIMB 13809 / X14</strain>
        <plasmid evidence="3">Plasmid pNITHX1</plasmid>
    </source>
</reference>
<organism evidence="2 3">
    <name type="scientific">Nitrobacter hamburgensis (strain DSM 10229 / NCIMB 13809 / X14)</name>
    <dbReference type="NCBI Taxonomy" id="323097"/>
    <lineage>
        <taxon>Bacteria</taxon>
        <taxon>Pseudomonadati</taxon>
        <taxon>Pseudomonadota</taxon>
        <taxon>Alphaproteobacteria</taxon>
        <taxon>Hyphomicrobiales</taxon>
        <taxon>Nitrobacteraceae</taxon>
        <taxon>Nitrobacter</taxon>
    </lineage>
</organism>
<evidence type="ECO:0000313" key="2">
    <source>
        <dbReference type="EMBL" id="ABE64872.1"/>
    </source>
</evidence>
<geneLocation type="plasmid" evidence="3">
    <name>pNITHX1</name>
</geneLocation>
<feature type="region of interest" description="Disordered" evidence="1">
    <location>
        <begin position="123"/>
        <end position="142"/>
    </location>
</feature>
<sequence>MPTCTAHGIELVLPVAPMRKDWRRPLRLFMMLSRAEERKIPLRVSRTGESAMRYEYEWPLRYPDPVLNEALEVALDYLQGTGQVEPRDGAEHLVAATILSAWSGGMTHRIRLANAGIRAVEQKGPFMPHPQTDENRQPRYGH</sequence>
<dbReference type="AlphaFoldDB" id="Q1QFX5"/>
<keyword evidence="3" id="KW-1185">Reference proteome</keyword>